<proteinExistence type="predicted"/>
<gene>
    <name evidence="2" type="ORF">ABR75_06100</name>
</gene>
<dbReference type="Proteomes" id="UP000051017">
    <property type="component" value="Unassembled WGS sequence"/>
</dbReference>
<name>A0A0R2QAI6_9ACTN</name>
<evidence type="ECO:0000313" key="3">
    <source>
        <dbReference type="Proteomes" id="UP000051017"/>
    </source>
</evidence>
<dbReference type="InterPro" id="IPR046699">
    <property type="entry name" value="ARPP-1"/>
</dbReference>
<dbReference type="Pfam" id="PF20208">
    <property type="entry name" value="ARPP-1"/>
    <property type="match status" value="1"/>
</dbReference>
<dbReference type="AlphaFoldDB" id="A0A0R2QAI6"/>
<reference evidence="2 3" key="1">
    <citation type="submission" date="2015-10" db="EMBL/GenBank/DDBJ databases">
        <title>Metagenome-Assembled Genomes uncover a global brackish microbiome.</title>
        <authorList>
            <person name="Hugerth L.W."/>
            <person name="Larsson J."/>
            <person name="Alneberg J."/>
            <person name="Lindh M.V."/>
            <person name="Legrand C."/>
            <person name="Pinhassi J."/>
            <person name="Andersson A.F."/>
        </authorList>
    </citation>
    <scope>NUCLEOTIDE SEQUENCE [LARGE SCALE GENOMIC DNA]</scope>
    <source>
        <strain evidence="2">BACL6 MAG-120924-bin43</strain>
    </source>
</reference>
<feature type="domain" description="ARG and Rhodanese-Phosphatase-superfamily-associated" evidence="1">
    <location>
        <begin position="13"/>
        <end position="298"/>
    </location>
</feature>
<evidence type="ECO:0000259" key="1">
    <source>
        <dbReference type="Pfam" id="PF20208"/>
    </source>
</evidence>
<comment type="caution">
    <text evidence="2">The sequence shown here is derived from an EMBL/GenBank/DDBJ whole genome shotgun (WGS) entry which is preliminary data.</text>
</comment>
<accession>A0A0R2QAI6</accession>
<evidence type="ECO:0000313" key="2">
    <source>
        <dbReference type="EMBL" id="KRO46107.1"/>
    </source>
</evidence>
<protein>
    <recommendedName>
        <fullName evidence="1">ARG and Rhodanese-Phosphatase-superfamily-associated domain-containing protein</fullName>
    </recommendedName>
</protein>
<sequence>MSVAVLEQAAIGRPINRLGASIFPVYLPGQGLPFHFVSGAASGIVVGEKANAEVPTLQVTNPNGHAVLIPEGQVLDGGHQTRTVNVSILVPAGATIDIPVSCVEAGRWGGGNSFTNSDRFANRRVRRAKMEGVRESLRHSDSKRSDQGAVWHAVDYELNRKGIHSPSANFRDIEDFAQRDNASAQAIQDLVRRGPLAGQQGVVIAHGQRIVNAELFATHEALLANWEALMRGIVLDAPGDHNLRPSATAALKFLSRLAKAEIITKPGVGLGTEEHVRSTRLVGHSLSFEGALVHASAFALAA</sequence>
<dbReference type="EMBL" id="LIBJ01000363">
    <property type="protein sequence ID" value="KRO46107.1"/>
    <property type="molecule type" value="Genomic_DNA"/>
</dbReference>
<organism evidence="2 3">
    <name type="scientific">Acidimicrobiia bacterium BACL6 MAG-120924-bin43</name>
    <dbReference type="NCBI Taxonomy" id="1655583"/>
    <lineage>
        <taxon>Bacteria</taxon>
        <taxon>Bacillati</taxon>
        <taxon>Actinomycetota</taxon>
        <taxon>Acidimicrobiia</taxon>
        <taxon>acIV cluster</taxon>
    </lineage>
</organism>